<sequence>MAISTRCCVNVSPPIPNPSSDNSSFNPKGPQVAWTREDKWRKQCTLGLACMLIGLQVGDMSNDGAIAKEIPSIAVESNSRVARWSDKRMCPPWQANSLETIVPENLPRPSAHRRWEAIGFSNDAPAIKVTVARKTIAGCFSM</sequence>
<gene>
    <name evidence="1" type="ORF">HRI_003142700</name>
</gene>
<organism evidence="1 2">
    <name type="scientific">Hibiscus trionum</name>
    <name type="common">Flower of an hour</name>
    <dbReference type="NCBI Taxonomy" id="183268"/>
    <lineage>
        <taxon>Eukaryota</taxon>
        <taxon>Viridiplantae</taxon>
        <taxon>Streptophyta</taxon>
        <taxon>Embryophyta</taxon>
        <taxon>Tracheophyta</taxon>
        <taxon>Spermatophyta</taxon>
        <taxon>Magnoliopsida</taxon>
        <taxon>eudicotyledons</taxon>
        <taxon>Gunneridae</taxon>
        <taxon>Pentapetalae</taxon>
        <taxon>rosids</taxon>
        <taxon>malvids</taxon>
        <taxon>Malvales</taxon>
        <taxon>Malvaceae</taxon>
        <taxon>Malvoideae</taxon>
        <taxon>Hibiscus</taxon>
    </lineage>
</organism>
<dbReference type="PANTHER" id="PTHR37210:SF2">
    <property type="entry name" value="PROTEIN CHLOROPLAST VESICULATION"/>
    <property type="match status" value="1"/>
</dbReference>
<evidence type="ECO:0000313" key="2">
    <source>
        <dbReference type="Proteomes" id="UP001165190"/>
    </source>
</evidence>
<dbReference type="AlphaFoldDB" id="A0A9W7IET1"/>
<accession>A0A9W7IET1</accession>
<proteinExistence type="predicted"/>
<keyword evidence="2" id="KW-1185">Reference proteome</keyword>
<name>A0A9W7IET1_HIBTR</name>
<protein>
    <submittedName>
        <fullName evidence="1">Chloroplast vesiculation</fullName>
    </submittedName>
</protein>
<dbReference type="OrthoDB" id="1892100at2759"/>
<dbReference type="PANTHER" id="PTHR37210">
    <property type="entry name" value="EXPRESSED PROTEIN"/>
    <property type="match status" value="1"/>
</dbReference>
<dbReference type="EMBL" id="BSYR01000026">
    <property type="protein sequence ID" value="GMI94734.1"/>
    <property type="molecule type" value="Genomic_DNA"/>
</dbReference>
<dbReference type="InterPro" id="IPR053350">
    <property type="entry name" value="CV_Inducer"/>
</dbReference>
<evidence type="ECO:0000313" key="1">
    <source>
        <dbReference type="EMBL" id="GMI94734.1"/>
    </source>
</evidence>
<dbReference type="Proteomes" id="UP001165190">
    <property type="component" value="Unassembled WGS sequence"/>
</dbReference>
<reference evidence="1" key="1">
    <citation type="submission" date="2023-05" db="EMBL/GenBank/DDBJ databases">
        <title>Genome and transcriptome analyses reveal genes involved in the formation of fine ridges on petal epidermal cells in Hibiscus trionum.</title>
        <authorList>
            <person name="Koshimizu S."/>
            <person name="Masuda S."/>
            <person name="Ishii T."/>
            <person name="Shirasu K."/>
            <person name="Hoshino A."/>
            <person name="Arita M."/>
        </authorList>
    </citation>
    <scope>NUCLEOTIDE SEQUENCE</scope>
    <source>
        <strain evidence="1">Hamamatsu line</strain>
    </source>
</reference>
<comment type="caution">
    <text evidence="1">The sequence shown here is derived from an EMBL/GenBank/DDBJ whole genome shotgun (WGS) entry which is preliminary data.</text>
</comment>